<gene>
    <name evidence="1" type="primary">tssK</name>
    <name evidence="1" type="ORF">M3P05_02545</name>
</gene>
<dbReference type="InterPro" id="IPR010263">
    <property type="entry name" value="T6SS_TssK"/>
</dbReference>
<accession>A0ABT0PBV6</accession>
<evidence type="ECO:0000313" key="1">
    <source>
        <dbReference type="EMBL" id="MCL6268829.1"/>
    </source>
</evidence>
<comment type="caution">
    <text evidence="1">The sequence shown here is derived from an EMBL/GenBank/DDBJ whole genome shotgun (WGS) entry which is preliminary data.</text>
</comment>
<proteinExistence type="predicted"/>
<organism evidence="1 2">
    <name type="scientific">Parendozoicomonas callyspongiae</name>
    <dbReference type="NCBI Taxonomy" id="2942213"/>
    <lineage>
        <taxon>Bacteria</taxon>
        <taxon>Pseudomonadati</taxon>
        <taxon>Pseudomonadota</taxon>
        <taxon>Gammaproteobacteria</taxon>
        <taxon>Oceanospirillales</taxon>
        <taxon>Endozoicomonadaceae</taxon>
        <taxon>Parendozoicomonas</taxon>
    </lineage>
</organism>
<dbReference type="EMBL" id="JAMFLX010000002">
    <property type="protein sequence ID" value="MCL6268829.1"/>
    <property type="molecule type" value="Genomic_DNA"/>
</dbReference>
<dbReference type="Proteomes" id="UP001203338">
    <property type="component" value="Unassembled WGS sequence"/>
</dbReference>
<sequence length="441" mass="50974">MIRIDPVAWLEGAYVSPQHFQQQERYYENYISRFFYLQHPGEFGFSELVIAKELLRIGKFAIRQAEGIFSDMTPFVLNQQLVIDIPEDYKDSYVYLVIPLSRQGDQEIGSSESDAGRYRYHLYQEELIDNTNIHNPSVNVHIARPHISLMHEGKDLSLFAYLPVAKVKNVDSNCNVILDHQFIPPILNIHLSEYIDLWMQNYLARLTQQIDILRRRLTEGSNYKSPHTQYKDQLWLISIAQWETILVTLVESRQVNPRMLYITLRSLAGTLAGLTLTSPPPPKELNPYKLNNIFQPLFEYLSESMQDAGAEWIEELTIIKENLSTTGLLEYQLPRMHDNDRLIIAVQEARLLNLDSDASKYITIGPVSLIHQLVLNAEPGVPLKRPATPPLELNLTGQIFFEPLKSSSLFKQIINQEENLAVHLDEKLENTVLRIFLIRHQ</sequence>
<name>A0ABT0PBV6_9GAMM</name>
<dbReference type="NCBIfam" id="TIGR03353">
    <property type="entry name" value="VI_chp_4"/>
    <property type="match status" value="1"/>
</dbReference>
<evidence type="ECO:0000313" key="2">
    <source>
        <dbReference type="Proteomes" id="UP001203338"/>
    </source>
</evidence>
<dbReference type="PANTHER" id="PTHR35566">
    <property type="entry name" value="BLR3599 PROTEIN"/>
    <property type="match status" value="1"/>
</dbReference>
<keyword evidence="2" id="KW-1185">Reference proteome</keyword>
<dbReference type="RefSeq" id="WP_249697659.1">
    <property type="nucleotide sequence ID" value="NZ_JAMFLX010000002.1"/>
</dbReference>
<dbReference type="Pfam" id="PF05936">
    <property type="entry name" value="T6SS_VasE"/>
    <property type="match status" value="1"/>
</dbReference>
<dbReference type="PANTHER" id="PTHR35566:SF1">
    <property type="entry name" value="TYPE VI SECRETION SYSTEM BASEPLATE COMPONENT TSSK1"/>
    <property type="match status" value="1"/>
</dbReference>
<protein>
    <submittedName>
        <fullName evidence="1">Type VI secretion system baseplate subunit TssK</fullName>
    </submittedName>
</protein>
<reference evidence="1 2" key="1">
    <citation type="submission" date="2022-05" db="EMBL/GenBank/DDBJ databases">
        <authorList>
            <person name="Park J.-S."/>
        </authorList>
    </citation>
    <scope>NUCLEOTIDE SEQUENCE [LARGE SCALE GENOMIC DNA]</scope>
    <source>
        <strain evidence="1 2">2012CJ34-2</strain>
    </source>
</reference>